<evidence type="ECO:0000313" key="3">
    <source>
        <dbReference type="Proteomes" id="UP001497525"/>
    </source>
</evidence>
<sequence>MPQIYKSRPHLKGLALTKMEEFSSPLPDGQKSVHLPVSRNQPPSPQNSVYPDEGEGEVLSGKPSRLTADPLNKLKYEDKAFFGSAPVYQPPYKTELPHSGEKKDGVPRNILEKLRPKKLKSSTSSCPSKQPYDEMILPSTVPTYQSLPKSEIFVQMEESKMTTSTNMKPSSAPTCDYKCYGESQSKITKELPLTPELSFPKKVNSSKSKKPVVMDPKPLSSSSDKPISQTQIEFVAKGSTNQRKSYQGSSVTSAGQESISESSLDEVYPGCFGLK</sequence>
<reference evidence="2" key="1">
    <citation type="submission" date="2024-06" db="EMBL/GenBank/DDBJ databases">
        <authorList>
            <person name="Liu X."/>
            <person name="Lenzi L."/>
            <person name="Haldenby T S."/>
            <person name="Uol C."/>
        </authorList>
    </citation>
    <scope>NUCLEOTIDE SEQUENCE</scope>
</reference>
<protein>
    <submittedName>
        <fullName evidence="2">Uncharacterized protein</fullName>
    </submittedName>
</protein>
<feature type="compositionally biased region" description="Basic and acidic residues" evidence="1">
    <location>
        <begin position="95"/>
        <end position="109"/>
    </location>
</feature>
<accession>A0AAV2TH40</accession>
<proteinExistence type="predicted"/>
<feature type="region of interest" description="Disordered" evidence="1">
    <location>
        <begin position="190"/>
        <end position="264"/>
    </location>
</feature>
<feature type="region of interest" description="Disordered" evidence="1">
    <location>
        <begin position="18"/>
        <end position="68"/>
    </location>
</feature>
<evidence type="ECO:0000256" key="1">
    <source>
        <dbReference type="SAM" id="MobiDB-lite"/>
    </source>
</evidence>
<feature type="compositionally biased region" description="Polar residues" evidence="1">
    <location>
        <begin position="38"/>
        <end position="49"/>
    </location>
</feature>
<dbReference type="AlphaFoldDB" id="A0AAV2TH40"/>
<evidence type="ECO:0000313" key="2">
    <source>
        <dbReference type="EMBL" id="CAL5136763.1"/>
    </source>
</evidence>
<feature type="region of interest" description="Disordered" evidence="1">
    <location>
        <begin position="90"/>
        <end position="109"/>
    </location>
</feature>
<comment type="caution">
    <text evidence="2">The sequence shown here is derived from an EMBL/GenBank/DDBJ whole genome shotgun (WGS) entry which is preliminary data.</text>
</comment>
<dbReference type="EMBL" id="CAXLJL010000356">
    <property type="protein sequence ID" value="CAL5136763.1"/>
    <property type="molecule type" value="Genomic_DNA"/>
</dbReference>
<organism evidence="2 3">
    <name type="scientific">Calicophoron daubneyi</name>
    <name type="common">Rumen fluke</name>
    <name type="synonym">Paramphistomum daubneyi</name>
    <dbReference type="NCBI Taxonomy" id="300641"/>
    <lineage>
        <taxon>Eukaryota</taxon>
        <taxon>Metazoa</taxon>
        <taxon>Spiralia</taxon>
        <taxon>Lophotrochozoa</taxon>
        <taxon>Platyhelminthes</taxon>
        <taxon>Trematoda</taxon>
        <taxon>Digenea</taxon>
        <taxon>Plagiorchiida</taxon>
        <taxon>Pronocephalata</taxon>
        <taxon>Paramphistomoidea</taxon>
        <taxon>Paramphistomidae</taxon>
        <taxon>Calicophoron</taxon>
    </lineage>
</organism>
<dbReference type="Proteomes" id="UP001497525">
    <property type="component" value="Unassembled WGS sequence"/>
</dbReference>
<feature type="compositionally biased region" description="Polar residues" evidence="1">
    <location>
        <begin position="224"/>
        <end position="262"/>
    </location>
</feature>
<name>A0AAV2TH40_CALDB</name>
<gene>
    <name evidence="2" type="ORF">CDAUBV1_LOCUS11068</name>
</gene>